<dbReference type="EMBL" id="LJQU01000455">
    <property type="protein sequence ID" value="KPX88623.1"/>
    <property type="molecule type" value="Genomic_DNA"/>
</dbReference>
<gene>
    <name evidence="1" type="ORF">ALO63_102502</name>
</gene>
<dbReference type="PATRIC" id="fig|34065.5.peg.1295"/>
<reference evidence="1 2" key="1">
    <citation type="submission" date="2015-09" db="EMBL/GenBank/DDBJ databases">
        <title>Genome announcement of multiple Pseudomonas syringae strains.</title>
        <authorList>
            <person name="Thakur S."/>
            <person name="Wang P.W."/>
            <person name="Gong Y."/>
            <person name="Weir B.S."/>
            <person name="Guttman D.S."/>
        </authorList>
    </citation>
    <scope>NUCLEOTIDE SEQUENCE [LARGE SCALE GENOMIC DNA]</scope>
    <source>
        <strain evidence="1 2">ICMP4331</strain>
    </source>
</reference>
<comment type="caution">
    <text evidence="1">The sequence shown here is derived from an EMBL/GenBank/DDBJ whole genome shotgun (WGS) entry which is preliminary data.</text>
</comment>
<sequence>MSWEAPPEIHQPQSNGTQRFIADVANHALEPKWSYKNPYLNQ</sequence>
<name>A0A0N8S3V2_PSEA0</name>
<protein>
    <submittedName>
        <fullName evidence="1">Uncharacterized protein</fullName>
    </submittedName>
</protein>
<dbReference type="AlphaFoldDB" id="A0A0N8S3V2"/>
<dbReference type="Proteomes" id="UP000050420">
    <property type="component" value="Unassembled WGS sequence"/>
</dbReference>
<evidence type="ECO:0000313" key="1">
    <source>
        <dbReference type="EMBL" id="KPX88623.1"/>
    </source>
</evidence>
<accession>A0A0N8S3V2</accession>
<organism evidence="1 2">
    <name type="scientific">Pseudomonas amygdali pv. mori</name>
    <dbReference type="NCBI Taxonomy" id="34065"/>
    <lineage>
        <taxon>Bacteria</taxon>
        <taxon>Pseudomonadati</taxon>
        <taxon>Pseudomonadota</taxon>
        <taxon>Gammaproteobacteria</taxon>
        <taxon>Pseudomonadales</taxon>
        <taxon>Pseudomonadaceae</taxon>
        <taxon>Pseudomonas</taxon>
        <taxon>Pseudomonas amygdali</taxon>
    </lineage>
</organism>
<evidence type="ECO:0000313" key="2">
    <source>
        <dbReference type="Proteomes" id="UP000050420"/>
    </source>
</evidence>
<proteinExistence type="predicted"/>